<gene>
    <name evidence="1" type="ORF">F0Q34_14005</name>
</gene>
<reference evidence="1 2" key="1">
    <citation type="journal article" date="2015" name="Int. J. Syst. Evol. Microbiol.">
        <title>Roseomonas oryzae sp. nov., isolated from paddy rhizosphere soil.</title>
        <authorList>
            <person name="Ramaprasad E.V."/>
            <person name="Sasikala Ch."/>
            <person name="Ramana Ch.V."/>
        </authorList>
    </citation>
    <scope>NUCLEOTIDE SEQUENCE [LARGE SCALE GENOMIC DNA]</scope>
    <source>
        <strain evidence="1 2">KCTC 42542</strain>
    </source>
</reference>
<keyword evidence="2" id="KW-1185">Reference proteome</keyword>
<dbReference type="AlphaFoldDB" id="A0A5B2TEX9"/>
<sequence>MKHGIADPRILSMIGLMVAMNPAWSQAPGVIDPQTPPVTGTSQRRVPVNMQVSEIDVGDTSGGLASCRPRYSTEAKQIGPATGDQEKDSYGFTVIGLECPAPR</sequence>
<dbReference type="OrthoDB" id="9858039at2"/>
<dbReference type="RefSeq" id="WP_149812853.1">
    <property type="nucleotide sequence ID" value="NZ_VUKA01000007.1"/>
</dbReference>
<proteinExistence type="predicted"/>
<evidence type="ECO:0000313" key="1">
    <source>
        <dbReference type="EMBL" id="KAA2212448.1"/>
    </source>
</evidence>
<organism evidence="1 2">
    <name type="scientific">Teichococcus oryzae</name>
    <dbReference type="NCBI Taxonomy" id="1608942"/>
    <lineage>
        <taxon>Bacteria</taxon>
        <taxon>Pseudomonadati</taxon>
        <taxon>Pseudomonadota</taxon>
        <taxon>Alphaproteobacteria</taxon>
        <taxon>Acetobacterales</taxon>
        <taxon>Roseomonadaceae</taxon>
        <taxon>Roseomonas</taxon>
    </lineage>
</organism>
<comment type="caution">
    <text evidence="1">The sequence shown here is derived from an EMBL/GenBank/DDBJ whole genome shotgun (WGS) entry which is preliminary data.</text>
</comment>
<protein>
    <submittedName>
        <fullName evidence="1">Uncharacterized protein</fullName>
    </submittedName>
</protein>
<name>A0A5B2TEX9_9PROT</name>
<evidence type="ECO:0000313" key="2">
    <source>
        <dbReference type="Proteomes" id="UP000322110"/>
    </source>
</evidence>
<accession>A0A5B2TEX9</accession>
<dbReference type="Proteomes" id="UP000322110">
    <property type="component" value="Unassembled WGS sequence"/>
</dbReference>
<dbReference type="EMBL" id="VUKA01000007">
    <property type="protein sequence ID" value="KAA2212448.1"/>
    <property type="molecule type" value="Genomic_DNA"/>
</dbReference>